<evidence type="ECO:0000256" key="1">
    <source>
        <dbReference type="SAM" id="Phobius"/>
    </source>
</evidence>
<dbReference type="EMBL" id="PDZR01000001">
    <property type="protein sequence ID" value="PNG27402.1"/>
    <property type="molecule type" value="Genomic_DNA"/>
</dbReference>
<dbReference type="AlphaFoldDB" id="A0A2J7TKW1"/>
<feature type="transmembrane region" description="Helical" evidence="1">
    <location>
        <begin position="24"/>
        <end position="47"/>
    </location>
</feature>
<dbReference type="Proteomes" id="UP000236286">
    <property type="component" value="Unassembled WGS sequence"/>
</dbReference>
<organism evidence="3 4">
    <name type="scientific">Methylocella silvestris</name>
    <dbReference type="NCBI Taxonomy" id="199596"/>
    <lineage>
        <taxon>Bacteria</taxon>
        <taxon>Pseudomonadati</taxon>
        <taxon>Pseudomonadota</taxon>
        <taxon>Alphaproteobacteria</taxon>
        <taxon>Hyphomicrobiales</taxon>
        <taxon>Beijerinckiaceae</taxon>
        <taxon>Methylocella</taxon>
    </lineage>
</organism>
<dbReference type="SUPFAM" id="SSF55073">
    <property type="entry name" value="Nucleotide cyclase"/>
    <property type="match status" value="1"/>
</dbReference>
<keyword evidence="1" id="KW-1133">Transmembrane helix</keyword>
<dbReference type="InterPro" id="IPR050697">
    <property type="entry name" value="Adenylyl/Guanylyl_Cyclase_3/4"/>
</dbReference>
<dbReference type="Pfam" id="PF05226">
    <property type="entry name" value="CHASE2"/>
    <property type="match status" value="1"/>
</dbReference>
<accession>A0A2J7TKW1</accession>
<dbReference type="PANTHER" id="PTHR43081:SF20">
    <property type="entry name" value="TWO-COMPONENT RESPONSE REGULATOR"/>
    <property type="match status" value="1"/>
</dbReference>
<keyword evidence="1" id="KW-0472">Membrane</keyword>
<dbReference type="Pfam" id="PF00211">
    <property type="entry name" value="Guanylate_cyc"/>
    <property type="match status" value="1"/>
</dbReference>
<sequence length="666" mass="69666">MPAAPHKFPADADRQCYLADMTRISFASAAQIVGAIFLLAVGTLWSIDAGGVRGVLRENALDLELPYSDAAAAQPLVVVDIDSDALRRHGPWPWSRALLARLVDALSGAGPIVIGLDMLLDGDDRLSPASVARRLAAETGRADLAAIARELADGDAELERALALTPSVLGAVLSQEPTSPYRNAAPILARGALRLPDIWRAAAVIGPFPALAGAAAGIGLIVFENDPDGVARRTPLLAFAGGVLAPGFAVEALRVAREASTLIIEDAPMRLQIGDRAVALGPNASLRFRASPPDAWNRRTLSAADILDGGFDAGRIRNAIVLVGSSAPEVGILRRTAAAEAAPAVQIEADAITTLMSGAIATRPAILAPIETAGAALLGLFAIAAGSWLRPMRGLLVVAGLLACWIGLAAAFLRWGNLSLDPAGPPALAALLFTVSALAGAIRTERRERRLRGRFEQHLAPAIVARILASPDALRLEGETREVTAIFTDIEGFTAMSERAAPRDLIALLDAYFQMLADIIVEHGGMVDKIVGDAIHALFNAPLDLPDHPQRAVACAVALSKACAAFRSRPEARALGLGRTRIGLETGPVIIGDVGGKRKLDYTAHGMAINTAARLEAANKELGTTICIGPIAAARLAPGTARSVGRLKIRGRSEEIEVFEPEPNKC</sequence>
<dbReference type="SMART" id="SM01080">
    <property type="entry name" value="CHASE2"/>
    <property type="match status" value="1"/>
</dbReference>
<dbReference type="CDD" id="cd07302">
    <property type="entry name" value="CHD"/>
    <property type="match status" value="1"/>
</dbReference>
<feature type="domain" description="Guanylate cyclase" evidence="2">
    <location>
        <begin position="484"/>
        <end position="616"/>
    </location>
</feature>
<dbReference type="GO" id="GO:0006171">
    <property type="term" value="P:cAMP biosynthetic process"/>
    <property type="evidence" value="ECO:0007669"/>
    <property type="project" value="TreeGrafter"/>
</dbReference>
<evidence type="ECO:0000313" key="3">
    <source>
        <dbReference type="EMBL" id="PNG27402.1"/>
    </source>
</evidence>
<feature type="transmembrane region" description="Helical" evidence="1">
    <location>
        <begin position="395"/>
        <end position="415"/>
    </location>
</feature>
<dbReference type="Gene3D" id="3.30.70.1230">
    <property type="entry name" value="Nucleotide cyclase"/>
    <property type="match status" value="1"/>
</dbReference>
<reference evidence="3 4" key="1">
    <citation type="submission" date="2017-10" db="EMBL/GenBank/DDBJ databases">
        <title>Genome announcement of Methylocella silvestris TVC from permafrost.</title>
        <authorList>
            <person name="Wang J."/>
            <person name="Geng K."/>
            <person name="Ul-Haque F."/>
            <person name="Crombie A.T."/>
            <person name="Street L.E."/>
            <person name="Wookey P.A."/>
            <person name="Murrell J.C."/>
            <person name="Pratscher J."/>
        </authorList>
    </citation>
    <scope>NUCLEOTIDE SEQUENCE [LARGE SCALE GENOMIC DNA]</scope>
    <source>
        <strain evidence="3 4">TVC</strain>
    </source>
</reference>
<keyword evidence="1" id="KW-0812">Transmembrane</keyword>
<evidence type="ECO:0000313" key="4">
    <source>
        <dbReference type="Proteomes" id="UP000236286"/>
    </source>
</evidence>
<gene>
    <name evidence="3" type="ORF">CR492_00150</name>
</gene>
<dbReference type="InterPro" id="IPR007890">
    <property type="entry name" value="CHASE2"/>
</dbReference>
<comment type="caution">
    <text evidence="3">The sequence shown here is derived from an EMBL/GenBank/DDBJ whole genome shotgun (WGS) entry which is preliminary data.</text>
</comment>
<dbReference type="PANTHER" id="PTHR43081">
    <property type="entry name" value="ADENYLATE CYCLASE, TERMINAL-DIFFERENTIATION SPECIFIC-RELATED"/>
    <property type="match status" value="1"/>
</dbReference>
<dbReference type="InterPro" id="IPR029787">
    <property type="entry name" value="Nucleotide_cyclase"/>
</dbReference>
<dbReference type="GO" id="GO:0004016">
    <property type="term" value="F:adenylate cyclase activity"/>
    <property type="evidence" value="ECO:0007669"/>
    <property type="project" value="UniProtKB-ARBA"/>
</dbReference>
<evidence type="ECO:0000259" key="2">
    <source>
        <dbReference type="PROSITE" id="PS50125"/>
    </source>
</evidence>
<dbReference type="InterPro" id="IPR001054">
    <property type="entry name" value="A/G_cyclase"/>
</dbReference>
<dbReference type="PROSITE" id="PS50125">
    <property type="entry name" value="GUANYLATE_CYCLASE_2"/>
    <property type="match status" value="1"/>
</dbReference>
<proteinExistence type="predicted"/>
<protein>
    <recommendedName>
        <fullName evidence="2">Guanylate cyclase domain-containing protein</fullName>
    </recommendedName>
</protein>
<dbReference type="GO" id="GO:0035556">
    <property type="term" value="P:intracellular signal transduction"/>
    <property type="evidence" value="ECO:0007669"/>
    <property type="project" value="InterPro"/>
</dbReference>
<name>A0A2J7TKW1_METSI</name>
<feature type="transmembrane region" description="Helical" evidence="1">
    <location>
        <begin position="427"/>
        <end position="444"/>
    </location>
</feature>
<dbReference type="SMART" id="SM00044">
    <property type="entry name" value="CYCc"/>
    <property type="match status" value="1"/>
</dbReference>